<organism evidence="3 4">
    <name type="scientific">Streptomyces fragilis</name>
    <dbReference type="NCBI Taxonomy" id="67301"/>
    <lineage>
        <taxon>Bacteria</taxon>
        <taxon>Bacillati</taxon>
        <taxon>Actinomycetota</taxon>
        <taxon>Actinomycetes</taxon>
        <taxon>Kitasatosporales</taxon>
        <taxon>Streptomycetaceae</taxon>
        <taxon>Streptomyces</taxon>
    </lineage>
</organism>
<gene>
    <name evidence="3" type="ORF">AB0E65_04455</name>
</gene>
<reference evidence="3 4" key="1">
    <citation type="submission" date="2024-06" db="EMBL/GenBank/DDBJ databases">
        <title>The Natural Products Discovery Center: Release of the First 8490 Sequenced Strains for Exploring Actinobacteria Biosynthetic Diversity.</title>
        <authorList>
            <person name="Kalkreuter E."/>
            <person name="Kautsar S.A."/>
            <person name="Yang D."/>
            <person name="Bader C.D."/>
            <person name="Teijaro C.N."/>
            <person name="Fluegel L."/>
            <person name="Davis C.M."/>
            <person name="Simpson J.R."/>
            <person name="Lauterbach L."/>
            <person name="Steele A.D."/>
            <person name="Gui C."/>
            <person name="Meng S."/>
            <person name="Li G."/>
            <person name="Viehrig K."/>
            <person name="Ye F."/>
            <person name="Su P."/>
            <person name="Kiefer A.F."/>
            <person name="Nichols A."/>
            <person name="Cepeda A.J."/>
            <person name="Yan W."/>
            <person name="Fan B."/>
            <person name="Jiang Y."/>
            <person name="Adhikari A."/>
            <person name="Zheng C.-J."/>
            <person name="Schuster L."/>
            <person name="Cowan T.M."/>
            <person name="Smanski M.J."/>
            <person name="Chevrette M.G."/>
            <person name="De Carvalho L.P.S."/>
            <person name="Shen B."/>
        </authorList>
    </citation>
    <scope>NUCLEOTIDE SEQUENCE [LARGE SCALE GENOMIC DNA]</scope>
    <source>
        <strain evidence="3 4">NPDC038104</strain>
    </source>
</reference>
<dbReference type="RefSeq" id="WP_245967323.1">
    <property type="nucleotide sequence ID" value="NZ_BEVZ01000001.1"/>
</dbReference>
<evidence type="ECO:0000256" key="1">
    <source>
        <dbReference type="SAM" id="MobiDB-lite"/>
    </source>
</evidence>
<keyword evidence="4" id="KW-1185">Reference proteome</keyword>
<evidence type="ECO:0008006" key="5">
    <source>
        <dbReference type="Google" id="ProtNLM"/>
    </source>
</evidence>
<feature type="chain" id="PRO_5045807680" description="Lipoprotein" evidence="2">
    <location>
        <begin position="23"/>
        <end position="327"/>
    </location>
</feature>
<feature type="region of interest" description="Disordered" evidence="1">
    <location>
        <begin position="27"/>
        <end position="49"/>
    </location>
</feature>
<keyword evidence="2" id="KW-0732">Signal</keyword>
<evidence type="ECO:0000313" key="3">
    <source>
        <dbReference type="EMBL" id="MEU3553478.1"/>
    </source>
</evidence>
<protein>
    <recommendedName>
        <fullName evidence="5">Lipoprotein</fullName>
    </recommendedName>
</protein>
<feature type="signal peptide" evidence="2">
    <location>
        <begin position="1"/>
        <end position="22"/>
    </location>
</feature>
<dbReference type="PROSITE" id="PS51257">
    <property type="entry name" value="PROKAR_LIPOPROTEIN"/>
    <property type="match status" value="1"/>
</dbReference>
<accession>A0ABV2YCM6</accession>
<dbReference type="Proteomes" id="UP001550850">
    <property type="component" value="Unassembled WGS sequence"/>
</dbReference>
<evidence type="ECO:0000256" key="2">
    <source>
        <dbReference type="SAM" id="SignalP"/>
    </source>
</evidence>
<evidence type="ECO:0000313" key="4">
    <source>
        <dbReference type="Proteomes" id="UP001550850"/>
    </source>
</evidence>
<dbReference type="EMBL" id="JBEZUR010000004">
    <property type="protein sequence ID" value="MEU3553478.1"/>
    <property type="molecule type" value="Genomic_DNA"/>
</dbReference>
<comment type="caution">
    <text evidence="3">The sequence shown here is derived from an EMBL/GenBank/DDBJ whole genome shotgun (WGS) entry which is preliminary data.</text>
</comment>
<feature type="region of interest" description="Disordered" evidence="1">
    <location>
        <begin position="155"/>
        <end position="184"/>
    </location>
</feature>
<proteinExistence type="predicted"/>
<sequence length="327" mass="35291">MQVLRHTTTVATVMLAAIVLGACSSSGPAPGPAQHDAPVDRSHWPAETPASGLVKGMELPLEAYLPSYADQVTVDTALRTLQTRCMAEYGLTVDLPRPGANPPPYSNALGIERRYGITDRAQAEKYGYGVPKEQTHSLDSVEEGLSGIEVEVLTGHTKPDLSPPKGAEGDGAYISGSNTGPARAEYRGRKLREGGCEGASKRRLGMNEEDAGQVQLLAATSHSESRSDKPVEKALKDWSACMKKRGRSAADPYRAMDQAYAKGDGTTQDAIELALDDIDCKERTRLVEVWFAQESKVQKRLIEENKGRLTAVKKRMSEVLAAAKAVR</sequence>
<name>A0ABV2YCM6_9ACTN</name>